<dbReference type="GeneID" id="86927178"/>
<reference evidence="1 2" key="1">
    <citation type="submission" date="2024-01" db="EMBL/GenBank/DDBJ databases">
        <title>Culturomics analysis of mouse respiratory tract.</title>
        <authorList>
            <person name="Phillips A.M."/>
            <person name="Collette N.M."/>
            <person name="Mageeney C.M."/>
            <person name="Sinha A."/>
            <person name="Hern K.E."/>
            <person name="Arkin A.P."/>
            <person name="Williams K.P."/>
            <person name="Branda S."/>
        </authorList>
    </citation>
    <scope>NUCLEOTIDE SEQUENCE [LARGE SCALE GENOMIC DNA]</scope>
    <source>
        <strain evidence="1 2">CP20</strain>
    </source>
</reference>
<evidence type="ECO:0000313" key="2">
    <source>
        <dbReference type="Proteomes" id="UP001341136"/>
    </source>
</evidence>
<evidence type="ECO:0000313" key="1">
    <source>
        <dbReference type="EMBL" id="WWA30859.1"/>
    </source>
</evidence>
<organism evidence="1 2">
    <name type="scientific">Shouchella rhizosphaerae</name>
    <dbReference type="NCBI Taxonomy" id="866786"/>
    <lineage>
        <taxon>Bacteria</taxon>
        <taxon>Bacillati</taxon>
        <taxon>Bacillota</taxon>
        <taxon>Bacilli</taxon>
        <taxon>Bacillales</taxon>
        <taxon>Bacillaceae</taxon>
        <taxon>Shouchella</taxon>
    </lineage>
</organism>
<keyword evidence="2" id="KW-1185">Reference proteome</keyword>
<proteinExistence type="predicted"/>
<gene>
    <name evidence="1" type="ORF">V5G21_03435</name>
</gene>
<dbReference type="InterPro" id="IPR058676">
    <property type="entry name" value="YuzK"/>
</dbReference>
<name>A0ABZ2D273_9BACI</name>
<dbReference type="Proteomes" id="UP001341136">
    <property type="component" value="Chromosome"/>
</dbReference>
<accession>A0ABZ2D273</accession>
<dbReference type="RefSeq" id="WP_011247821.1">
    <property type="nucleotide sequence ID" value="NZ_CP144921.1"/>
</dbReference>
<sequence length="54" mass="6420">MDLSYTTEMEKGLQQRHGMSYAEYENSLKKRLEVEKARTKEHYACNRLVESLHS</sequence>
<dbReference type="EMBL" id="CP144921">
    <property type="protein sequence ID" value="WWA30859.1"/>
    <property type="molecule type" value="Genomic_DNA"/>
</dbReference>
<dbReference type="Pfam" id="PF26149">
    <property type="entry name" value="YuzK"/>
    <property type="match status" value="1"/>
</dbReference>
<protein>
    <submittedName>
        <fullName evidence="1">Uncharacterized protein</fullName>
    </submittedName>
</protein>